<dbReference type="EMBL" id="LHPF02000021">
    <property type="protein sequence ID" value="PSC70140.1"/>
    <property type="molecule type" value="Genomic_DNA"/>
</dbReference>
<dbReference type="Gene3D" id="3.30.60.30">
    <property type="match status" value="1"/>
</dbReference>
<protein>
    <recommendedName>
        <fullName evidence="7">Serine protease</fullName>
        <ecNumber evidence="7">3.4.21.-</ecNumber>
    </recommendedName>
</protein>
<feature type="compositionally biased region" description="Gly residues" evidence="8">
    <location>
        <begin position="91"/>
        <end position="102"/>
    </location>
</feature>
<dbReference type="PROSITE" id="PS00134">
    <property type="entry name" value="TRYPSIN_HIS"/>
    <property type="match status" value="1"/>
</dbReference>
<dbReference type="PRINTS" id="PR00839">
    <property type="entry name" value="V8PROTEASE"/>
</dbReference>
<feature type="domain" description="Kazal-like" evidence="9">
    <location>
        <begin position="22"/>
        <end position="69"/>
    </location>
</feature>
<evidence type="ECO:0000256" key="3">
    <source>
        <dbReference type="ARBA" id="ARBA00022670"/>
    </source>
</evidence>
<evidence type="ECO:0000256" key="4">
    <source>
        <dbReference type="ARBA" id="ARBA00022729"/>
    </source>
</evidence>
<comment type="similarity">
    <text evidence="1">Belongs to the peptidase S1 family.</text>
</comment>
<dbReference type="Gene3D" id="2.40.10.10">
    <property type="entry name" value="Trypsin-like serine proteases"/>
    <property type="match status" value="2"/>
</dbReference>
<evidence type="ECO:0000256" key="2">
    <source>
        <dbReference type="ARBA" id="ARBA00008764"/>
    </source>
</evidence>
<evidence type="ECO:0000256" key="1">
    <source>
        <dbReference type="ARBA" id="ARBA00007664"/>
    </source>
</evidence>
<feature type="compositionally biased region" description="Low complexity" evidence="8">
    <location>
        <begin position="198"/>
        <end position="207"/>
    </location>
</feature>
<dbReference type="PROSITE" id="PS51465">
    <property type="entry name" value="KAZAL_2"/>
    <property type="match status" value="1"/>
</dbReference>
<name>A0A2P6V7T0_9CHLO</name>
<dbReference type="CDD" id="cd00104">
    <property type="entry name" value="KAZAL_FS"/>
    <property type="match status" value="1"/>
</dbReference>
<dbReference type="GO" id="GO:0006508">
    <property type="term" value="P:proteolysis"/>
    <property type="evidence" value="ECO:0007669"/>
    <property type="project" value="UniProtKB-KW"/>
</dbReference>
<dbReference type="InterPro" id="IPR036058">
    <property type="entry name" value="Kazal_dom_sf"/>
</dbReference>
<dbReference type="EC" id="3.4.21.-" evidence="7"/>
<reference evidence="10 11" key="1">
    <citation type="journal article" date="2018" name="Plant J.">
        <title>Genome sequences of Chlorella sorokiniana UTEX 1602 and Micractinium conductrix SAG 241.80: implications to maltose excretion by a green alga.</title>
        <authorList>
            <person name="Arriola M.B."/>
            <person name="Velmurugan N."/>
            <person name="Zhang Y."/>
            <person name="Plunkett M.H."/>
            <person name="Hondzo H."/>
            <person name="Barney B.M."/>
        </authorList>
    </citation>
    <scope>NUCLEOTIDE SEQUENCE [LARGE SCALE GENOMIC DNA]</scope>
    <source>
        <strain evidence="10 11">SAG 241.80</strain>
    </source>
</reference>
<evidence type="ECO:0000259" key="9">
    <source>
        <dbReference type="PROSITE" id="PS51465"/>
    </source>
</evidence>
<keyword evidence="11" id="KW-1185">Reference proteome</keyword>
<comment type="similarity">
    <text evidence="2 7">Belongs to the peptidase S1B family.</text>
</comment>
<keyword evidence="4 7" id="KW-0732">Signal</keyword>
<dbReference type="SUPFAM" id="SSF50494">
    <property type="entry name" value="Trypsin-like serine proteases"/>
    <property type="match status" value="1"/>
</dbReference>
<dbReference type="InterPro" id="IPR009003">
    <property type="entry name" value="Peptidase_S1_PA"/>
</dbReference>
<dbReference type="InterPro" id="IPR001254">
    <property type="entry name" value="Trypsin_dom"/>
</dbReference>
<dbReference type="PANTHER" id="PTHR15462:SF8">
    <property type="entry name" value="SERINE PROTEASE"/>
    <property type="match status" value="1"/>
</dbReference>
<dbReference type="InterPro" id="IPR043504">
    <property type="entry name" value="Peptidase_S1_PA_chymotrypsin"/>
</dbReference>
<dbReference type="InterPro" id="IPR002350">
    <property type="entry name" value="Kazal_dom"/>
</dbReference>
<dbReference type="Proteomes" id="UP000239649">
    <property type="component" value="Unassembled WGS sequence"/>
</dbReference>
<keyword evidence="6 7" id="KW-0720">Serine protease</keyword>
<dbReference type="OrthoDB" id="515291at2759"/>
<dbReference type="AlphaFoldDB" id="A0A2P6V7T0"/>
<dbReference type="Pfam" id="PF00089">
    <property type="entry name" value="Trypsin"/>
    <property type="match status" value="1"/>
</dbReference>
<dbReference type="PANTHER" id="PTHR15462">
    <property type="entry name" value="SERINE PROTEASE"/>
    <property type="match status" value="1"/>
</dbReference>
<dbReference type="InterPro" id="IPR050966">
    <property type="entry name" value="Glutamyl_endopeptidase"/>
</dbReference>
<evidence type="ECO:0000256" key="8">
    <source>
        <dbReference type="SAM" id="MobiDB-lite"/>
    </source>
</evidence>
<gene>
    <name evidence="10" type="ORF">C2E20_6355</name>
</gene>
<accession>A0A2P6V7T0</accession>
<feature type="signal peptide" evidence="7">
    <location>
        <begin position="1"/>
        <end position="25"/>
    </location>
</feature>
<keyword evidence="5 7" id="KW-0378">Hydrolase</keyword>
<feature type="compositionally biased region" description="Low complexity" evidence="8">
    <location>
        <begin position="71"/>
        <end position="90"/>
    </location>
</feature>
<keyword evidence="3 7" id="KW-0645">Protease</keyword>
<evidence type="ECO:0000313" key="11">
    <source>
        <dbReference type="Proteomes" id="UP000239649"/>
    </source>
</evidence>
<evidence type="ECO:0000256" key="6">
    <source>
        <dbReference type="ARBA" id="ARBA00022825"/>
    </source>
</evidence>
<dbReference type="GO" id="GO:0004252">
    <property type="term" value="F:serine-type endopeptidase activity"/>
    <property type="evidence" value="ECO:0007669"/>
    <property type="project" value="InterPro"/>
</dbReference>
<evidence type="ECO:0000256" key="5">
    <source>
        <dbReference type="ARBA" id="ARBA00022801"/>
    </source>
</evidence>
<organism evidence="10 11">
    <name type="scientific">Micractinium conductrix</name>
    <dbReference type="NCBI Taxonomy" id="554055"/>
    <lineage>
        <taxon>Eukaryota</taxon>
        <taxon>Viridiplantae</taxon>
        <taxon>Chlorophyta</taxon>
        <taxon>core chlorophytes</taxon>
        <taxon>Trebouxiophyceae</taxon>
        <taxon>Chlorellales</taxon>
        <taxon>Chlorellaceae</taxon>
        <taxon>Chlorella clade</taxon>
        <taxon>Micractinium</taxon>
    </lineage>
</organism>
<dbReference type="SUPFAM" id="SSF100895">
    <property type="entry name" value="Kazal-type serine protease inhibitors"/>
    <property type="match status" value="1"/>
</dbReference>
<feature type="region of interest" description="Disordered" evidence="8">
    <location>
        <begin position="198"/>
        <end position="220"/>
    </location>
</feature>
<sequence length="477" mass="48967">MARRTYLLPAASVLLLGLAARVAAAAGCDCERVSLAPSPVCGTLGITFVNACVAQCQGYEVAAEGPCQRQGSSGSSSGSWPPGDAAPEDSSGGGGGGGAASGGVPGSFPLGSHVASEAAATPETLFRYAAEGFAFAARVLLQPAEEVMGGAASVGRAPTRVELHQATKSLVAADGIFESRLTRQGDLYVRLAGPFSVSGGSSGGAAVEPQQPAGPARRRLAGSRKLRVVGTDDRTEVDSHSYPYSTIGFIGTGCSGALISPTAVLTAGHCVWNATTGDWSEGLGFYPNLVLGGAEHCHGSDCYSQRFVDWDSVSTMFNNANPPEECDDGTFNCHQDADFVFDFAVIMLKEDLSSYGNLGIKYACEAEPIPVATAGYPADLVEFSMYTTTGTLEAFPGCVGDWDVASGVITSDLDTAPGQSGSSIWDSEYYVRAIHVNGNPGHRSVNEQVFGVITGWLTGAAAPSPAPEPSPSPGITL</sequence>
<feature type="region of interest" description="Disordered" evidence="8">
    <location>
        <begin position="67"/>
        <end position="102"/>
    </location>
</feature>
<comment type="caution">
    <text evidence="10">The sequence shown here is derived from an EMBL/GenBank/DDBJ whole genome shotgun (WGS) entry which is preliminary data.</text>
</comment>
<evidence type="ECO:0000313" key="10">
    <source>
        <dbReference type="EMBL" id="PSC70140.1"/>
    </source>
</evidence>
<dbReference type="InterPro" id="IPR018114">
    <property type="entry name" value="TRYPSIN_HIS"/>
</dbReference>
<dbReference type="InterPro" id="IPR008256">
    <property type="entry name" value="Peptidase_S1B"/>
</dbReference>
<proteinExistence type="inferred from homology"/>
<feature type="chain" id="PRO_5015023442" description="Serine protease" evidence="7">
    <location>
        <begin position="26"/>
        <end position="477"/>
    </location>
</feature>
<evidence type="ECO:0000256" key="7">
    <source>
        <dbReference type="RuleBase" id="RU004296"/>
    </source>
</evidence>